<comment type="similarity">
    <text evidence="1 3">Belongs to the enoyl-CoA hydratase/isomerase family.</text>
</comment>
<comment type="caution">
    <text evidence="4">The sequence shown here is derived from an EMBL/GenBank/DDBJ whole genome shotgun (WGS) entry which is preliminary data.</text>
</comment>
<dbReference type="Gene3D" id="3.90.226.10">
    <property type="entry name" value="2-enoyl-CoA Hydratase, Chain A, domain 1"/>
    <property type="match status" value="1"/>
</dbReference>
<dbReference type="RefSeq" id="WP_063974978.1">
    <property type="nucleotide sequence ID" value="NZ_LQWZ01000023.1"/>
</dbReference>
<dbReference type="GO" id="GO:0006635">
    <property type="term" value="P:fatty acid beta-oxidation"/>
    <property type="evidence" value="ECO:0007669"/>
    <property type="project" value="TreeGrafter"/>
</dbReference>
<dbReference type="InterPro" id="IPR001753">
    <property type="entry name" value="Enoyl-CoA_hydra/iso"/>
</dbReference>
<evidence type="ECO:0000256" key="2">
    <source>
        <dbReference type="ARBA" id="ARBA00023239"/>
    </source>
</evidence>
<dbReference type="PANTHER" id="PTHR11941">
    <property type="entry name" value="ENOYL-COA HYDRATASE-RELATED"/>
    <property type="match status" value="1"/>
</dbReference>
<proteinExistence type="inferred from homology"/>
<evidence type="ECO:0000256" key="1">
    <source>
        <dbReference type="ARBA" id="ARBA00005254"/>
    </source>
</evidence>
<dbReference type="Pfam" id="PF00378">
    <property type="entry name" value="ECH_1"/>
    <property type="match status" value="1"/>
</dbReference>
<dbReference type="PANTHER" id="PTHR11941:SF175">
    <property type="entry name" value="ENOYL-COA HYDRATASE-RELATED"/>
    <property type="match status" value="1"/>
</dbReference>
<dbReference type="PROSITE" id="PS00166">
    <property type="entry name" value="ENOYL_COA_HYDRATASE"/>
    <property type="match status" value="1"/>
</dbReference>
<dbReference type="SUPFAM" id="SSF52096">
    <property type="entry name" value="ClpP/crotonase"/>
    <property type="match status" value="1"/>
</dbReference>
<evidence type="ECO:0000256" key="3">
    <source>
        <dbReference type="RuleBase" id="RU003707"/>
    </source>
</evidence>
<dbReference type="AlphaFoldDB" id="A0A177KS60"/>
<dbReference type="InterPro" id="IPR018376">
    <property type="entry name" value="Enoyl-CoA_hyd/isom_CS"/>
</dbReference>
<dbReference type="EMBL" id="LQWZ01000023">
    <property type="protein sequence ID" value="OAH56182.1"/>
    <property type="molecule type" value="Genomic_DNA"/>
</dbReference>
<dbReference type="InterPro" id="IPR029045">
    <property type="entry name" value="ClpP/crotonase-like_dom_sf"/>
</dbReference>
<name>A0A177KS60_9BACI</name>
<dbReference type="GO" id="GO:0016829">
    <property type="term" value="F:lyase activity"/>
    <property type="evidence" value="ECO:0007669"/>
    <property type="project" value="UniProtKB-KW"/>
</dbReference>
<keyword evidence="2" id="KW-0456">Lyase</keyword>
<protein>
    <submittedName>
        <fullName evidence="4">Enoyl-CoA hydratase</fullName>
    </submittedName>
</protein>
<dbReference type="OrthoDB" id="9775794at2"/>
<dbReference type="Proteomes" id="UP000077271">
    <property type="component" value="Unassembled WGS sequence"/>
</dbReference>
<reference evidence="4 5" key="1">
    <citation type="submission" date="2016-01" db="EMBL/GenBank/DDBJ databases">
        <title>Investigation of taxonomic status of Bacillus aminovorans.</title>
        <authorList>
            <person name="Verma A."/>
            <person name="Pal Y."/>
            <person name="Krishnamurthi S."/>
        </authorList>
    </citation>
    <scope>NUCLEOTIDE SEQUENCE [LARGE SCALE GENOMIC DNA]</scope>
    <source>
        <strain evidence="4 5">DSM 4337</strain>
    </source>
</reference>
<organism evidence="4 5">
    <name type="scientific">Domibacillus aminovorans</name>
    <dbReference type="NCBI Taxonomy" id="29332"/>
    <lineage>
        <taxon>Bacteria</taxon>
        <taxon>Bacillati</taxon>
        <taxon>Bacillota</taxon>
        <taxon>Bacilli</taxon>
        <taxon>Bacillales</taxon>
        <taxon>Bacillaceae</taxon>
        <taxon>Domibacillus</taxon>
    </lineage>
</organism>
<accession>A0A177KS60</accession>
<evidence type="ECO:0000313" key="5">
    <source>
        <dbReference type="Proteomes" id="UP000077271"/>
    </source>
</evidence>
<evidence type="ECO:0000313" key="4">
    <source>
        <dbReference type="EMBL" id="OAH56182.1"/>
    </source>
</evidence>
<dbReference type="FunFam" id="3.90.226.10:FF:000009">
    <property type="entry name" value="Carnitinyl-CoA dehydratase"/>
    <property type="match status" value="1"/>
</dbReference>
<sequence>MLYISVRKERRVAEVVMNHAPANALASVVIAEMEQALDIIEHDNDVRAVILYGEGRFFSAGADIKEFTAVSSKEEFVKISTRGQRLMERIETFPKPIIAAIHGAALGGGLELAMSCHIRYVTENTKLGLPELQLGLVPGFGGTQRLTRYVGMAKAAEMMLTSEPILGRDAVQWGLANAAFLEEELLQEARRLAQKIAAKSPVSVKAAMSLLHYAKHTEYYKGIEKEADVFGTVFLSDDAKEGINAFIEKRSPDFKGH</sequence>
<dbReference type="NCBIfam" id="NF005803">
    <property type="entry name" value="PRK07658.1"/>
    <property type="match status" value="1"/>
</dbReference>
<gene>
    <name evidence="4" type="ORF">AWH48_05800</name>
</gene>
<dbReference type="CDD" id="cd06558">
    <property type="entry name" value="crotonase-like"/>
    <property type="match status" value="1"/>
</dbReference>